<proteinExistence type="predicted"/>
<accession>A0A8T4ICB7</accession>
<evidence type="ECO:0000256" key="2">
    <source>
        <dbReference type="SAM" id="Phobius"/>
    </source>
</evidence>
<organism evidence="4 5">
    <name type="scientific">Stakelama marina</name>
    <dbReference type="NCBI Taxonomy" id="2826939"/>
    <lineage>
        <taxon>Bacteria</taxon>
        <taxon>Pseudomonadati</taxon>
        <taxon>Pseudomonadota</taxon>
        <taxon>Alphaproteobacteria</taxon>
        <taxon>Sphingomonadales</taxon>
        <taxon>Sphingomonadaceae</taxon>
        <taxon>Stakelama</taxon>
    </lineage>
</organism>
<name>A0A8T4ICB7_9SPHN</name>
<dbReference type="InterPro" id="IPR007168">
    <property type="entry name" value="Phageshock_PspC_N"/>
</dbReference>
<comment type="caution">
    <text evidence="4">The sequence shown here is derived from an EMBL/GenBank/DDBJ whole genome shotgun (WGS) entry which is preliminary data.</text>
</comment>
<evidence type="ECO:0000256" key="1">
    <source>
        <dbReference type="SAM" id="MobiDB-lite"/>
    </source>
</evidence>
<reference evidence="4" key="1">
    <citation type="submission" date="2021-04" db="EMBL/GenBank/DDBJ databases">
        <title>Ouciella asimina sp. nov., isolated from the surface seawater in the hydrothermal field of Okinawa Trough.</title>
        <authorList>
            <person name="Shuang W."/>
        </authorList>
    </citation>
    <scope>NUCLEOTIDE SEQUENCE</scope>
    <source>
        <strain evidence="4">LXI357</strain>
    </source>
</reference>
<keyword evidence="5" id="KW-1185">Reference proteome</keyword>
<feature type="domain" description="Phage shock protein PspC N-terminal" evidence="3">
    <location>
        <begin position="14"/>
        <end position="64"/>
    </location>
</feature>
<keyword evidence="2" id="KW-0812">Transmembrane</keyword>
<evidence type="ECO:0000313" key="4">
    <source>
        <dbReference type="EMBL" id="MBR0552678.1"/>
    </source>
</evidence>
<evidence type="ECO:0000313" key="5">
    <source>
        <dbReference type="Proteomes" id="UP000676996"/>
    </source>
</evidence>
<dbReference type="AlphaFoldDB" id="A0A8T4ICB7"/>
<dbReference type="RefSeq" id="WP_284053946.1">
    <property type="nucleotide sequence ID" value="NZ_JAGRQC010000002.1"/>
</dbReference>
<protein>
    <submittedName>
        <fullName evidence="4">PspC domain-containing protein</fullName>
    </submittedName>
</protein>
<evidence type="ECO:0000259" key="3">
    <source>
        <dbReference type="Pfam" id="PF04024"/>
    </source>
</evidence>
<sequence length="95" mass="10429">MQNTTKPLFNRSDTFFGVCEGLGTDIGVNPNLFRLAFAGLLFWNPVLCFATYFGLGVVVYALRWTMPDRAAYAPAEQEQVHGENDEAPVPTTVAA</sequence>
<keyword evidence="2" id="KW-1133">Transmembrane helix</keyword>
<feature type="transmembrane region" description="Helical" evidence="2">
    <location>
        <begin position="40"/>
        <end position="62"/>
    </location>
</feature>
<gene>
    <name evidence="4" type="ORF">J7S20_09195</name>
</gene>
<feature type="region of interest" description="Disordered" evidence="1">
    <location>
        <begin position="75"/>
        <end position="95"/>
    </location>
</feature>
<dbReference type="Pfam" id="PF04024">
    <property type="entry name" value="PspC"/>
    <property type="match status" value="1"/>
</dbReference>
<dbReference type="Proteomes" id="UP000676996">
    <property type="component" value="Unassembled WGS sequence"/>
</dbReference>
<keyword evidence="2" id="KW-0472">Membrane</keyword>
<dbReference type="EMBL" id="JAGRQC010000002">
    <property type="protein sequence ID" value="MBR0552678.1"/>
    <property type="molecule type" value="Genomic_DNA"/>
</dbReference>